<keyword evidence="1" id="KW-1133">Transmembrane helix</keyword>
<dbReference type="InterPro" id="IPR010266">
    <property type="entry name" value="NnrS"/>
</dbReference>
<feature type="transmembrane region" description="Helical" evidence="1">
    <location>
        <begin position="170"/>
        <end position="189"/>
    </location>
</feature>
<organism evidence="2 3">
    <name type="scientific">Sulfurisoma sediminicola</name>
    <dbReference type="NCBI Taxonomy" id="1381557"/>
    <lineage>
        <taxon>Bacteria</taxon>
        <taxon>Pseudomonadati</taxon>
        <taxon>Pseudomonadota</taxon>
        <taxon>Betaproteobacteria</taxon>
        <taxon>Nitrosomonadales</taxon>
        <taxon>Sterolibacteriaceae</taxon>
        <taxon>Sulfurisoma</taxon>
    </lineage>
</organism>
<proteinExistence type="predicted"/>
<comment type="caution">
    <text evidence="2">The sequence shown here is derived from an EMBL/GenBank/DDBJ whole genome shotgun (WGS) entry which is preliminary data.</text>
</comment>
<evidence type="ECO:0000313" key="2">
    <source>
        <dbReference type="EMBL" id="RLJ62719.1"/>
    </source>
</evidence>
<dbReference type="AlphaFoldDB" id="A0A497X940"/>
<keyword evidence="3" id="KW-1185">Reference proteome</keyword>
<dbReference type="Pfam" id="PF05940">
    <property type="entry name" value="NnrS"/>
    <property type="match status" value="1"/>
</dbReference>
<evidence type="ECO:0000256" key="1">
    <source>
        <dbReference type="SAM" id="Phobius"/>
    </source>
</evidence>
<dbReference type="RefSeq" id="WP_121242979.1">
    <property type="nucleotide sequence ID" value="NZ_BHVV01000008.1"/>
</dbReference>
<keyword evidence="1" id="KW-0812">Transmembrane</keyword>
<feature type="transmembrane region" description="Helical" evidence="1">
    <location>
        <begin position="287"/>
        <end position="311"/>
    </location>
</feature>
<feature type="transmembrane region" description="Helical" evidence="1">
    <location>
        <begin position="262"/>
        <end position="281"/>
    </location>
</feature>
<protein>
    <submittedName>
        <fullName evidence="2">Uncharacterized protein involved in response to NO</fullName>
    </submittedName>
</protein>
<feature type="transmembrane region" description="Helical" evidence="1">
    <location>
        <begin position="356"/>
        <end position="374"/>
    </location>
</feature>
<feature type="transmembrane region" description="Helical" evidence="1">
    <location>
        <begin position="59"/>
        <end position="76"/>
    </location>
</feature>
<accession>A0A497X940</accession>
<feature type="transmembrane region" description="Helical" evidence="1">
    <location>
        <begin position="231"/>
        <end position="250"/>
    </location>
</feature>
<dbReference type="Proteomes" id="UP000268908">
    <property type="component" value="Unassembled WGS sequence"/>
</dbReference>
<feature type="transmembrane region" description="Helical" evidence="1">
    <location>
        <begin position="331"/>
        <end position="350"/>
    </location>
</feature>
<feature type="transmembrane region" description="Helical" evidence="1">
    <location>
        <begin position="88"/>
        <end position="111"/>
    </location>
</feature>
<name>A0A497X940_9PROT</name>
<keyword evidence="1" id="KW-0472">Membrane</keyword>
<dbReference type="EMBL" id="RCCI01000007">
    <property type="protein sequence ID" value="RLJ62719.1"/>
    <property type="molecule type" value="Genomic_DNA"/>
</dbReference>
<evidence type="ECO:0000313" key="3">
    <source>
        <dbReference type="Proteomes" id="UP000268908"/>
    </source>
</evidence>
<sequence>MLARFAAHPLWLVGFRPFFALACLAGATLPLAWALLFTGAVSPAPTLPLPPLQWHAHEMFYGFGWAVLGGFLLTSTKNWVGVRGYHGGTLVFLAAAWLFDRAGMLFGGAWPAALLDLSQFLFLAAIVSLLLATLIGHREKDSYRGDNIYFLLALPLFLPAKWLTLSPEHFAAGTGMTLALFRLVFLLMLERTVTQFMRVAAKVELPRVAPLDHAVKALALALVFAPWLPSWLAAGASLLLAALLFVRWMLWQPQVALRRLDIGIMYLGYLAIVAQLALEFLGQVRAIAWVGTVQVHLFTFGAMGLIVPAMITRIAKGHTGRKAAFDARDRAVLWLMLAALFVRIGLPQLLPGAYPMWIHLSATLWAAGFGLLGWRVIPWLLQPRVDGKEH</sequence>
<reference evidence="2 3" key="1">
    <citation type="submission" date="2018-10" db="EMBL/GenBank/DDBJ databases">
        <title>Genomic Encyclopedia of Type Strains, Phase IV (KMG-IV): sequencing the most valuable type-strain genomes for metagenomic binning, comparative biology and taxonomic classification.</title>
        <authorList>
            <person name="Goeker M."/>
        </authorList>
    </citation>
    <scope>NUCLEOTIDE SEQUENCE [LARGE SCALE GENOMIC DNA]</scope>
    <source>
        <strain evidence="2 3">DSM 26916</strain>
    </source>
</reference>
<gene>
    <name evidence="2" type="ORF">DFR35_2535</name>
</gene>
<dbReference type="OrthoDB" id="9770040at2"/>
<feature type="transmembrane region" description="Helical" evidence="1">
    <location>
        <begin position="148"/>
        <end position="164"/>
    </location>
</feature>
<feature type="transmembrane region" description="Helical" evidence="1">
    <location>
        <begin position="117"/>
        <end position="136"/>
    </location>
</feature>